<proteinExistence type="predicted"/>
<keyword evidence="2" id="KW-1185">Reference proteome</keyword>
<evidence type="ECO:0000313" key="1">
    <source>
        <dbReference type="EMBL" id="MFC4597354.1"/>
    </source>
</evidence>
<organism evidence="1 2">
    <name type="scientific">Cohnella hongkongensis</name>
    <dbReference type="NCBI Taxonomy" id="178337"/>
    <lineage>
        <taxon>Bacteria</taxon>
        <taxon>Bacillati</taxon>
        <taxon>Bacillota</taxon>
        <taxon>Bacilli</taxon>
        <taxon>Bacillales</taxon>
        <taxon>Paenibacillaceae</taxon>
        <taxon>Cohnella</taxon>
    </lineage>
</organism>
<reference evidence="2" key="1">
    <citation type="journal article" date="2019" name="Int. J. Syst. Evol. Microbiol.">
        <title>The Global Catalogue of Microorganisms (GCM) 10K type strain sequencing project: providing services to taxonomists for standard genome sequencing and annotation.</title>
        <authorList>
            <consortium name="The Broad Institute Genomics Platform"/>
            <consortium name="The Broad Institute Genome Sequencing Center for Infectious Disease"/>
            <person name="Wu L."/>
            <person name="Ma J."/>
        </authorList>
    </citation>
    <scope>NUCLEOTIDE SEQUENCE [LARGE SCALE GENOMIC DNA]</scope>
    <source>
        <strain evidence="2">CCUG 49571</strain>
    </source>
</reference>
<dbReference type="Proteomes" id="UP001596028">
    <property type="component" value="Unassembled WGS sequence"/>
</dbReference>
<dbReference type="EMBL" id="JBHSEP010000002">
    <property type="protein sequence ID" value="MFC4597354.1"/>
    <property type="molecule type" value="Genomic_DNA"/>
</dbReference>
<accession>A0ABV9FAY2</accession>
<name>A0ABV9FAY2_9BACL</name>
<evidence type="ECO:0000313" key="2">
    <source>
        <dbReference type="Proteomes" id="UP001596028"/>
    </source>
</evidence>
<sequence>MTAAEQKAFAALENQVKELTSAVTALTMAVKDVSKQIDAPKWFVTEFGSADVGGLINTPQMTFEGWHSTTIGLRTQGLVKERNEKIPAQPVGRAGRILSERCMLHFPFLQRDEEPERINTDCNNA</sequence>
<comment type="caution">
    <text evidence="1">The sequence shown here is derived from an EMBL/GenBank/DDBJ whole genome shotgun (WGS) entry which is preliminary data.</text>
</comment>
<protein>
    <submittedName>
        <fullName evidence="1">Uncharacterized protein</fullName>
    </submittedName>
</protein>
<dbReference type="RefSeq" id="WP_378093182.1">
    <property type="nucleotide sequence ID" value="NZ_JBHSEP010000002.1"/>
</dbReference>
<gene>
    <name evidence="1" type="ORF">ACFO3S_03800</name>
</gene>